<dbReference type="Gene3D" id="1.20.1260.10">
    <property type="match status" value="1"/>
</dbReference>
<dbReference type="Proteomes" id="UP000614741">
    <property type="component" value="Unassembled WGS sequence"/>
</dbReference>
<sequence length="202" mass="21170">MHRTPRRLAAAAAALALGAALTACAGQSGTSAPSAPVTTEAASDVAGHNDADTVFAQMMIVHHEGAIEMAALAVERASDPEVVALAERIEAAQAPEIALMSGWLEARGEDVSPRGHEGMDHDGMQMEGMEHGEAMGVLDDLDGDAFDQRFLELMIAHHEGAVVMSEAQLEDGENPDALELARTIIDDQTTEIAEMQGMLTGS</sequence>
<evidence type="ECO:0000256" key="1">
    <source>
        <dbReference type="SAM" id="SignalP"/>
    </source>
</evidence>
<dbReference type="InterPro" id="IPR012347">
    <property type="entry name" value="Ferritin-like"/>
</dbReference>
<accession>A0ABQ4DMQ5</accession>
<organism evidence="3 4">
    <name type="scientific">Cellulomonas phragmiteti</name>
    <dbReference type="NCBI Taxonomy" id="478780"/>
    <lineage>
        <taxon>Bacteria</taxon>
        <taxon>Bacillati</taxon>
        <taxon>Actinomycetota</taxon>
        <taxon>Actinomycetes</taxon>
        <taxon>Micrococcales</taxon>
        <taxon>Cellulomonadaceae</taxon>
        <taxon>Cellulomonas</taxon>
    </lineage>
</organism>
<dbReference type="Pfam" id="PF03713">
    <property type="entry name" value="DUF305"/>
    <property type="match status" value="1"/>
</dbReference>
<proteinExistence type="predicted"/>
<protein>
    <recommendedName>
        <fullName evidence="2">DUF305 domain-containing protein</fullName>
    </recommendedName>
</protein>
<evidence type="ECO:0000313" key="3">
    <source>
        <dbReference type="EMBL" id="GIG40616.1"/>
    </source>
</evidence>
<keyword evidence="1" id="KW-0732">Signal</keyword>
<gene>
    <name evidence="3" type="ORF">Cph01nite_23780</name>
</gene>
<dbReference type="PANTHER" id="PTHR36933:SF1">
    <property type="entry name" value="SLL0788 PROTEIN"/>
    <property type="match status" value="1"/>
</dbReference>
<comment type="caution">
    <text evidence="3">The sequence shown here is derived from an EMBL/GenBank/DDBJ whole genome shotgun (WGS) entry which is preliminary data.</text>
</comment>
<dbReference type="EMBL" id="BONP01000013">
    <property type="protein sequence ID" value="GIG40616.1"/>
    <property type="molecule type" value="Genomic_DNA"/>
</dbReference>
<dbReference type="InterPro" id="IPR005183">
    <property type="entry name" value="DUF305_CopM-like"/>
</dbReference>
<keyword evidence="4" id="KW-1185">Reference proteome</keyword>
<dbReference type="RefSeq" id="WP_203674469.1">
    <property type="nucleotide sequence ID" value="NZ_BONP01000013.1"/>
</dbReference>
<reference evidence="3 4" key="1">
    <citation type="submission" date="2021-01" db="EMBL/GenBank/DDBJ databases">
        <title>Whole genome shotgun sequence of Cellulomonas phragmiteti NBRC 110785.</title>
        <authorList>
            <person name="Komaki H."/>
            <person name="Tamura T."/>
        </authorList>
    </citation>
    <scope>NUCLEOTIDE SEQUENCE [LARGE SCALE GENOMIC DNA]</scope>
    <source>
        <strain evidence="3 4">NBRC 110785</strain>
    </source>
</reference>
<feature type="domain" description="DUF305" evidence="2">
    <location>
        <begin position="52"/>
        <end position="199"/>
    </location>
</feature>
<dbReference type="PROSITE" id="PS51257">
    <property type="entry name" value="PROKAR_LIPOPROTEIN"/>
    <property type="match status" value="1"/>
</dbReference>
<feature type="signal peptide" evidence="1">
    <location>
        <begin position="1"/>
        <end position="25"/>
    </location>
</feature>
<name>A0ABQ4DMQ5_9CELL</name>
<evidence type="ECO:0000313" key="4">
    <source>
        <dbReference type="Proteomes" id="UP000614741"/>
    </source>
</evidence>
<feature type="chain" id="PRO_5046738136" description="DUF305 domain-containing protein" evidence="1">
    <location>
        <begin position="26"/>
        <end position="202"/>
    </location>
</feature>
<dbReference type="PANTHER" id="PTHR36933">
    <property type="entry name" value="SLL0788 PROTEIN"/>
    <property type="match status" value="1"/>
</dbReference>
<evidence type="ECO:0000259" key="2">
    <source>
        <dbReference type="Pfam" id="PF03713"/>
    </source>
</evidence>